<comment type="function">
    <text evidence="2 3">Might take part in the signal recognition particle (SRP) pathway. This is inferred from the conservation of its genetic proximity to ftsY/ffh. May be a regulatory protein.</text>
</comment>
<evidence type="ECO:0000313" key="6">
    <source>
        <dbReference type="Proteomes" id="UP000790580"/>
    </source>
</evidence>
<dbReference type="Pfam" id="PF04297">
    <property type="entry name" value="UPF0122"/>
    <property type="match status" value="1"/>
</dbReference>
<keyword evidence="6" id="KW-1185">Reference proteome</keyword>
<evidence type="ECO:0000256" key="1">
    <source>
        <dbReference type="ARBA" id="ARBA00008720"/>
    </source>
</evidence>
<comment type="caution">
    <text evidence="5">The sequence shown here is derived from an EMBL/GenBank/DDBJ whole genome shotgun (WGS) entry which is preliminary data.</text>
</comment>
<dbReference type="SUPFAM" id="SSF88659">
    <property type="entry name" value="Sigma3 and sigma4 domains of RNA polymerase sigma factors"/>
    <property type="match status" value="1"/>
</dbReference>
<dbReference type="Proteomes" id="UP000790580">
    <property type="component" value="Unassembled WGS sequence"/>
</dbReference>
<dbReference type="InterPro" id="IPR007394">
    <property type="entry name" value="UPF0122"/>
</dbReference>
<evidence type="ECO:0000256" key="2">
    <source>
        <dbReference type="ARBA" id="ARBA00024764"/>
    </source>
</evidence>
<dbReference type="NCBIfam" id="NF001068">
    <property type="entry name" value="PRK00118.1-4"/>
    <property type="match status" value="1"/>
</dbReference>
<evidence type="ECO:0000313" key="5">
    <source>
        <dbReference type="EMBL" id="MBU9720289.1"/>
    </source>
</evidence>
<feature type="coiled-coil region" evidence="4">
    <location>
        <begin position="48"/>
        <end position="75"/>
    </location>
</feature>
<proteinExistence type="inferred from homology"/>
<protein>
    <recommendedName>
        <fullName evidence="3">UPF0122 protein KS407_02405</fullName>
    </recommendedName>
</protein>
<dbReference type="HAMAP" id="MF_00245">
    <property type="entry name" value="UPF0122"/>
    <property type="match status" value="1"/>
</dbReference>
<dbReference type="InterPro" id="IPR036388">
    <property type="entry name" value="WH-like_DNA-bd_sf"/>
</dbReference>
<reference evidence="5 6" key="1">
    <citation type="submission" date="2021-06" db="EMBL/GenBank/DDBJ databases">
        <title>Bacillus sp. RD4P76, an endophyte from a halophyte.</title>
        <authorList>
            <person name="Sun J.-Q."/>
        </authorList>
    </citation>
    <scope>NUCLEOTIDE SEQUENCE [LARGE SCALE GENOMIC DNA]</scope>
    <source>
        <strain evidence="5 6">JCM 17098</strain>
    </source>
</reference>
<dbReference type="GO" id="GO:0003677">
    <property type="term" value="F:DNA binding"/>
    <property type="evidence" value="ECO:0007669"/>
    <property type="project" value="UniProtKB-KW"/>
</dbReference>
<dbReference type="PANTHER" id="PTHR40083:SF1">
    <property type="entry name" value="UPF0122 PROTEIN YLXM"/>
    <property type="match status" value="1"/>
</dbReference>
<sequence>MIEKTIRMNYLYDFYQALLTEKQNQYMTMYYLDDLSLGEIAEQFDVSRQAVYDNIKRTEALLEEYETKLMLLRRYEERQALIQRLKTAIMEQGSPDTMIEIVEALEKLE</sequence>
<dbReference type="InterPro" id="IPR054831">
    <property type="entry name" value="UPF0122_fam_protein"/>
</dbReference>
<dbReference type="NCBIfam" id="NF045758">
    <property type="entry name" value="YlxM"/>
    <property type="match status" value="1"/>
</dbReference>
<dbReference type="NCBIfam" id="NF001070">
    <property type="entry name" value="PRK00118.1-6"/>
    <property type="match status" value="1"/>
</dbReference>
<dbReference type="InterPro" id="IPR013324">
    <property type="entry name" value="RNA_pol_sigma_r3/r4-like"/>
</dbReference>
<accession>A0ABS6JNZ8</accession>
<dbReference type="EMBL" id="JAHQCR010000016">
    <property type="protein sequence ID" value="MBU9720289.1"/>
    <property type="molecule type" value="Genomic_DNA"/>
</dbReference>
<dbReference type="Gene3D" id="1.10.10.10">
    <property type="entry name" value="Winged helix-like DNA-binding domain superfamily/Winged helix DNA-binding domain"/>
    <property type="match status" value="1"/>
</dbReference>
<evidence type="ECO:0000256" key="4">
    <source>
        <dbReference type="SAM" id="Coils"/>
    </source>
</evidence>
<keyword evidence="5" id="KW-0238">DNA-binding</keyword>
<comment type="similarity">
    <text evidence="1 3">Belongs to the UPF0122 family.</text>
</comment>
<gene>
    <name evidence="5" type="ORF">KS407_02405</name>
</gene>
<keyword evidence="4" id="KW-0175">Coiled coil</keyword>
<organism evidence="5 6">
    <name type="scientific">Evansella alkalicola</name>
    <dbReference type="NCBI Taxonomy" id="745819"/>
    <lineage>
        <taxon>Bacteria</taxon>
        <taxon>Bacillati</taxon>
        <taxon>Bacillota</taxon>
        <taxon>Bacilli</taxon>
        <taxon>Bacillales</taxon>
        <taxon>Bacillaceae</taxon>
        <taxon>Evansella</taxon>
    </lineage>
</organism>
<name>A0ABS6JNZ8_9BACI</name>
<evidence type="ECO:0000256" key="3">
    <source>
        <dbReference type="HAMAP-Rule" id="MF_00245"/>
    </source>
</evidence>
<dbReference type="PANTHER" id="PTHR40083">
    <property type="entry name" value="UPF0122 PROTEIN CBO2450/CLC_2298"/>
    <property type="match status" value="1"/>
</dbReference>